<evidence type="ECO:0000313" key="2">
    <source>
        <dbReference type="EMBL" id="QFU83057.1"/>
    </source>
</evidence>
<dbReference type="CDD" id="cd10970">
    <property type="entry name" value="CE4_DAC_u1_6s"/>
    <property type="match status" value="1"/>
</dbReference>
<dbReference type="RefSeq" id="WP_152941633.1">
    <property type="nucleotide sequence ID" value="NZ_CP045488.1"/>
</dbReference>
<dbReference type="GeneID" id="42301612"/>
<dbReference type="InterPro" id="IPR006311">
    <property type="entry name" value="TAT_signal"/>
</dbReference>
<evidence type="ECO:0000313" key="3">
    <source>
        <dbReference type="Proteomes" id="UP000326170"/>
    </source>
</evidence>
<dbReference type="InterPro" id="IPR011330">
    <property type="entry name" value="Glyco_hydro/deAcase_b/a-brl"/>
</dbReference>
<dbReference type="KEGG" id="nas:GCU68_11170"/>
<gene>
    <name evidence="2" type="ORF">GCU68_11170</name>
</gene>
<dbReference type="EMBL" id="CP045488">
    <property type="protein sequence ID" value="QFU83057.1"/>
    <property type="molecule type" value="Genomic_DNA"/>
</dbReference>
<proteinExistence type="predicted"/>
<organism evidence="2 3">
    <name type="scientific">Natronorubrum aibiense</name>
    <dbReference type="NCBI Taxonomy" id="348826"/>
    <lineage>
        <taxon>Archaea</taxon>
        <taxon>Methanobacteriati</taxon>
        <taxon>Methanobacteriota</taxon>
        <taxon>Stenosarchaea group</taxon>
        <taxon>Halobacteria</taxon>
        <taxon>Halobacteriales</taxon>
        <taxon>Natrialbaceae</taxon>
        <taxon>Natronorubrum</taxon>
    </lineage>
</organism>
<dbReference type="PROSITE" id="PS51257">
    <property type="entry name" value="PROKAR_LIPOPROTEIN"/>
    <property type="match status" value="1"/>
</dbReference>
<dbReference type="Gene3D" id="3.20.20.370">
    <property type="entry name" value="Glycoside hydrolase/deacetylase"/>
    <property type="match status" value="1"/>
</dbReference>
<feature type="region of interest" description="Disordered" evidence="1">
    <location>
        <begin position="32"/>
        <end position="54"/>
    </location>
</feature>
<dbReference type="SUPFAM" id="SSF88713">
    <property type="entry name" value="Glycoside hydrolase/deacetylase"/>
    <property type="match status" value="1"/>
</dbReference>
<keyword evidence="3" id="KW-1185">Reference proteome</keyword>
<dbReference type="OrthoDB" id="248140at2157"/>
<protein>
    <recommendedName>
        <fullName evidence="4">Polysaccharide deacetylase family protein</fullName>
    </recommendedName>
</protein>
<sequence>MTSRNRRSFMATVGAAGTLGLAGCLSTIEGWRGADDEQSGGQLDGGADDESEDLDLPGESVARFEELDPWVSMIDAGSLEAATNDPYAGAQSARLTAGEDTEYAGIYTTATDGLDLREQNLSLAVNFTGREQILLTLELFAPNAQHAHRMRRTLTGPTDRWVRVDFGTNQIDGQPDLADVREIRVSVHRRGDHSGPIDCQVDDLRAVDRPDGGKVMLLFDGTLESHYTNALEHMQTYGYAGVEAVIPEAVGETRDGRLTLNMLSELDDAGWDMAARPRTGANFIHEYSPDQQADLIERTNVSLERWGFEDGAKHFITPRNVLGPETIDLVREHYEQAFRYGGGPNGLALTDPHNVGTFSGTAGSETKTYVDYAATHGQLAVVRFEEIDDDGFDERAFADLLAYIDDQDVAVVTATDLLEGA</sequence>
<dbReference type="GO" id="GO:0005975">
    <property type="term" value="P:carbohydrate metabolic process"/>
    <property type="evidence" value="ECO:0007669"/>
    <property type="project" value="InterPro"/>
</dbReference>
<reference evidence="2 3" key="1">
    <citation type="journal article" date="2007" name="Int. J. Syst. Evol. Microbiol.">
        <title>Natronorubrum sulfidifaciens sp. nov., an extremely haloalkaliphilic archaeon isolated from Aiding salt lake in Xin-Jiang, China.</title>
        <authorList>
            <person name="Cui H.L."/>
            <person name="Tohty D."/>
            <person name="Liu H.C."/>
            <person name="Liu S.J."/>
            <person name="Oren A."/>
            <person name="Zhou P.J."/>
        </authorList>
    </citation>
    <scope>NUCLEOTIDE SEQUENCE [LARGE SCALE GENOMIC DNA]</scope>
    <source>
        <strain evidence="2 3">7-3</strain>
    </source>
</reference>
<dbReference type="AlphaFoldDB" id="A0A5P9P515"/>
<dbReference type="PROSITE" id="PS51318">
    <property type="entry name" value="TAT"/>
    <property type="match status" value="1"/>
</dbReference>
<evidence type="ECO:0008006" key="4">
    <source>
        <dbReference type="Google" id="ProtNLM"/>
    </source>
</evidence>
<dbReference type="Proteomes" id="UP000326170">
    <property type="component" value="Chromosome"/>
</dbReference>
<evidence type="ECO:0000256" key="1">
    <source>
        <dbReference type="SAM" id="MobiDB-lite"/>
    </source>
</evidence>
<accession>A0A5P9P515</accession>
<name>A0A5P9P515_9EURY</name>